<comment type="caution">
    <text evidence="2">The sequence shown here is derived from an EMBL/GenBank/DDBJ whole genome shotgun (WGS) entry which is preliminary data.</text>
</comment>
<dbReference type="CDD" id="cd11296">
    <property type="entry name" value="O-FucT_like"/>
    <property type="match status" value="1"/>
</dbReference>
<dbReference type="EMBL" id="JBBKZS010000048">
    <property type="protein sequence ID" value="MEJ8859986.1"/>
    <property type="molecule type" value="Genomic_DNA"/>
</dbReference>
<keyword evidence="1" id="KW-0175">Coiled coil</keyword>
<sequence>MPPASIANSTEDPRPYIIYREPPGWGFWSNFSVVLEGLFDARRRQLVPVVDMERYITRYNEDVPVHGTKNAWEYYFEQPAALSLADALSQAPFDSGGIVSRGPFTTCFTLIAPPPETLALGRELVRNYIKVKAEIQGQLEALLPADLGSRCIGVHVRGTDLRHGRFANHPAPALPAAYLEQAVLLDNRYSFAKIVLATDEQHTVEIFEKQFGLRLFTMPAHRSAATQPIPDYRSYEWLFDASERHLHRYRLGLEVLVDALLLSRCTHLVCGASNVSQAAMYFAGDDQIVHAVPPLWMIANSDQPSRGKSYLASLPSSSFEPSANVLAQSMKELEDIVERTENERAQANLRVAQLEDSGRLTQQLLGQVRKENEHLRAAHDELATARRDLQTELTKVRGESQTELDEVRGQSQADLANAEAEGEQLRVLISELQTELAAFKNRFVVKVLDRFVGWLRRPS</sequence>
<dbReference type="Gene3D" id="3.40.50.11350">
    <property type="match status" value="1"/>
</dbReference>
<dbReference type="RefSeq" id="WP_340340018.1">
    <property type="nucleotide sequence ID" value="NZ_JBBKZS010000048.1"/>
</dbReference>
<protein>
    <submittedName>
        <fullName evidence="2">Uncharacterized protein</fullName>
    </submittedName>
</protein>
<name>A0ABU8XKE2_9BURK</name>
<evidence type="ECO:0000256" key="1">
    <source>
        <dbReference type="SAM" id="Coils"/>
    </source>
</evidence>
<gene>
    <name evidence="2" type="ORF">WKW79_35940</name>
</gene>
<proteinExistence type="predicted"/>
<organism evidence="2 3">
    <name type="scientific">Variovorax robiniae</name>
    <dbReference type="NCBI Taxonomy" id="1836199"/>
    <lineage>
        <taxon>Bacteria</taxon>
        <taxon>Pseudomonadati</taxon>
        <taxon>Pseudomonadota</taxon>
        <taxon>Betaproteobacteria</taxon>
        <taxon>Burkholderiales</taxon>
        <taxon>Comamonadaceae</taxon>
        <taxon>Variovorax</taxon>
    </lineage>
</organism>
<reference evidence="2 3" key="1">
    <citation type="submission" date="2024-03" db="EMBL/GenBank/DDBJ databases">
        <title>Novel species of the genus Variovorax.</title>
        <authorList>
            <person name="Liu Q."/>
            <person name="Xin Y.-H."/>
        </authorList>
    </citation>
    <scope>NUCLEOTIDE SEQUENCE [LARGE SCALE GENOMIC DNA]</scope>
    <source>
        <strain evidence="2 3">KACC 18901</strain>
    </source>
</reference>
<keyword evidence="3" id="KW-1185">Reference proteome</keyword>
<feature type="coiled-coil region" evidence="1">
    <location>
        <begin position="323"/>
        <end position="442"/>
    </location>
</feature>
<evidence type="ECO:0000313" key="2">
    <source>
        <dbReference type="EMBL" id="MEJ8859986.1"/>
    </source>
</evidence>
<accession>A0ABU8XKE2</accession>
<evidence type="ECO:0000313" key="3">
    <source>
        <dbReference type="Proteomes" id="UP001367030"/>
    </source>
</evidence>
<dbReference type="Proteomes" id="UP001367030">
    <property type="component" value="Unassembled WGS sequence"/>
</dbReference>